<dbReference type="RefSeq" id="WP_011494340.1">
    <property type="nucleotide sequence ID" value="NC_007953.1"/>
</dbReference>
<name>Q13FM5_PARXL</name>
<keyword evidence="2" id="KW-1003">Cell membrane</keyword>
<dbReference type="PANTHER" id="PTHR30482:SF17">
    <property type="entry name" value="ABC TRANSPORTER ATP-BINDING PROTEIN"/>
    <property type="match status" value="1"/>
</dbReference>
<dbReference type="PANTHER" id="PTHR30482">
    <property type="entry name" value="HIGH-AFFINITY BRANCHED-CHAIN AMINO ACID TRANSPORT SYSTEM PERMEASE"/>
    <property type="match status" value="1"/>
</dbReference>
<dbReference type="EMBL" id="CP000272">
    <property type="protein sequence ID" value="ABE37114.1"/>
    <property type="molecule type" value="Genomic_DNA"/>
</dbReference>
<dbReference type="GO" id="GO:0005886">
    <property type="term" value="C:plasma membrane"/>
    <property type="evidence" value="ECO:0007669"/>
    <property type="project" value="UniProtKB-SubCell"/>
</dbReference>
<accession>Q13FM5</accession>
<reference evidence="7 8" key="1">
    <citation type="journal article" date="2006" name="Proc. Natl. Acad. Sci. U.S.A.">
        <title>Burkholderia xenovorans LB400 harbors a multi-replicon, 9.73-Mbp genome shaped for versatility.</title>
        <authorList>
            <person name="Chain P.S."/>
            <person name="Denef V.J."/>
            <person name="Konstantinidis K.T."/>
            <person name="Vergez L.M."/>
            <person name="Agullo L."/>
            <person name="Reyes V.L."/>
            <person name="Hauser L."/>
            <person name="Cordova M."/>
            <person name="Gomez L."/>
            <person name="Gonzalez M."/>
            <person name="Land M."/>
            <person name="Lao V."/>
            <person name="Larimer F."/>
            <person name="LiPuma J.J."/>
            <person name="Mahenthiralingam E."/>
            <person name="Malfatti S.A."/>
            <person name="Marx C.J."/>
            <person name="Parnell J.J."/>
            <person name="Ramette A."/>
            <person name="Richardson P."/>
            <person name="Seeger M."/>
            <person name="Smith D."/>
            <person name="Spilker T."/>
            <person name="Sul W.J."/>
            <person name="Tsoi T.V."/>
            <person name="Ulrich L.E."/>
            <person name="Zhulin I.B."/>
            <person name="Tiedje J.M."/>
        </authorList>
    </citation>
    <scope>NUCLEOTIDE SEQUENCE [LARGE SCALE GENOMIC DNA]</scope>
    <source>
        <strain evidence="7 8">LB400</strain>
    </source>
</reference>
<dbReference type="STRING" id="266265.Bxe_C1254"/>
<evidence type="ECO:0000256" key="6">
    <source>
        <dbReference type="SAM" id="Phobius"/>
    </source>
</evidence>
<feature type="transmembrane region" description="Helical" evidence="6">
    <location>
        <begin position="85"/>
        <end position="107"/>
    </location>
</feature>
<evidence type="ECO:0000256" key="5">
    <source>
        <dbReference type="ARBA" id="ARBA00023136"/>
    </source>
</evidence>
<feature type="transmembrane region" description="Helical" evidence="6">
    <location>
        <begin position="162"/>
        <end position="181"/>
    </location>
</feature>
<dbReference type="Pfam" id="PF02653">
    <property type="entry name" value="BPD_transp_2"/>
    <property type="match status" value="1"/>
</dbReference>
<dbReference type="eggNOG" id="COG4177">
    <property type="taxonomic scope" value="Bacteria"/>
</dbReference>
<dbReference type="GO" id="GO:0015658">
    <property type="term" value="F:branched-chain amino acid transmembrane transporter activity"/>
    <property type="evidence" value="ECO:0007669"/>
    <property type="project" value="InterPro"/>
</dbReference>
<evidence type="ECO:0000313" key="8">
    <source>
        <dbReference type="Proteomes" id="UP000001817"/>
    </source>
</evidence>
<keyword evidence="4 6" id="KW-1133">Transmembrane helix</keyword>
<dbReference type="InterPro" id="IPR043428">
    <property type="entry name" value="LivM-like"/>
</dbReference>
<comment type="subcellular location">
    <subcellularLocation>
        <location evidence="1">Cell membrane</location>
        <topology evidence="1">Multi-pass membrane protein</topology>
    </subcellularLocation>
</comment>
<keyword evidence="5 6" id="KW-0472">Membrane</keyword>
<dbReference type="KEGG" id="bxe:Bxe_C1254"/>
<proteinExistence type="predicted"/>
<keyword evidence="8" id="KW-1185">Reference proteome</keyword>
<dbReference type="KEGG" id="bxb:DR64_8559"/>
<dbReference type="CDD" id="cd06581">
    <property type="entry name" value="TM_PBP1_LivM_like"/>
    <property type="match status" value="1"/>
</dbReference>
<evidence type="ECO:0000256" key="3">
    <source>
        <dbReference type="ARBA" id="ARBA00022692"/>
    </source>
</evidence>
<gene>
    <name evidence="7" type="ORF">Bxe_C1254</name>
</gene>
<feature type="transmembrane region" description="Helical" evidence="6">
    <location>
        <begin position="248"/>
        <end position="270"/>
    </location>
</feature>
<organism evidence="7 8">
    <name type="scientific">Paraburkholderia xenovorans (strain LB400)</name>
    <dbReference type="NCBI Taxonomy" id="266265"/>
    <lineage>
        <taxon>Bacteria</taxon>
        <taxon>Pseudomonadati</taxon>
        <taxon>Pseudomonadota</taxon>
        <taxon>Betaproteobacteria</taxon>
        <taxon>Burkholderiales</taxon>
        <taxon>Burkholderiaceae</taxon>
        <taxon>Paraburkholderia</taxon>
    </lineage>
</organism>
<feature type="transmembrane region" description="Helical" evidence="6">
    <location>
        <begin position="114"/>
        <end position="137"/>
    </location>
</feature>
<evidence type="ECO:0000256" key="4">
    <source>
        <dbReference type="ARBA" id="ARBA00022989"/>
    </source>
</evidence>
<feature type="transmembrane region" description="Helical" evidence="6">
    <location>
        <begin position="202"/>
        <end position="228"/>
    </location>
</feature>
<evidence type="ECO:0000313" key="7">
    <source>
        <dbReference type="EMBL" id="ABE37114.1"/>
    </source>
</evidence>
<evidence type="ECO:0000256" key="1">
    <source>
        <dbReference type="ARBA" id="ARBA00004651"/>
    </source>
</evidence>
<dbReference type="AlphaFoldDB" id="Q13FM5"/>
<keyword evidence="3 6" id="KW-0812">Transmembrane</keyword>
<dbReference type="Proteomes" id="UP000001817">
    <property type="component" value="Chromosome 3"/>
</dbReference>
<dbReference type="PATRIC" id="fig|266265.5.peg.9005"/>
<feature type="transmembrane region" description="Helical" evidence="6">
    <location>
        <begin position="282"/>
        <end position="299"/>
    </location>
</feature>
<sequence length="327" mass="34677">MMTARIIPRLQWAALVVAVVVPFVLSDYLTVFATKVLILSLLALSFDLVWGYAGILSFGQALFFGGGGYVAAVLARDYGVNAAIVALPAAILAGALLSAVVAGVVVLGKSATQIFIALGTMTASYAAYRLAISWYYLGGQNGISSLPLLKTGSYEFDEGPRFYYLALALLIVIYAVSRFLVRSQLGLALTGIRENVRRMVFLGYRVNVFKAAVFVFSGAIAGLAGGLTAFHEGFIGPGSLGTVLSTQAVLYSLLGGSGTLIGAVFGAVIIETLGFGLSDRLPELWPVLLGIILLLLIIYRPQGLISLIVSVRERTGAFGWLRGKPRR</sequence>
<dbReference type="InterPro" id="IPR001851">
    <property type="entry name" value="ABC_transp_permease"/>
</dbReference>
<evidence type="ECO:0000256" key="2">
    <source>
        <dbReference type="ARBA" id="ARBA00022475"/>
    </source>
</evidence>
<protein>
    <submittedName>
        <fullName evidence="7">Amino acid/amide ABC transporter membrane protein 2, HAAT family</fullName>
    </submittedName>
</protein>